<comment type="caution">
    <text evidence="1">The sequence shown here is derived from an EMBL/GenBank/DDBJ whole genome shotgun (WGS) entry which is preliminary data.</text>
</comment>
<evidence type="ECO:0000313" key="3">
    <source>
        <dbReference type="Proteomes" id="UP000029389"/>
    </source>
</evidence>
<dbReference type="SUPFAM" id="SSF55729">
    <property type="entry name" value="Acyl-CoA N-acyltransferases (Nat)"/>
    <property type="match status" value="1"/>
</dbReference>
<name>A0A090YZ50_9BACI</name>
<dbReference type="InterPro" id="IPR016181">
    <property type="entry name" value="Acyl_CoA_acyltransferase"/>
</dbReference>
<organism evidence="1 3">
    <name type="scientific">Bacillus clarus</name>
    <dbReference type="NCBI Taxonomy" id="2338372"/>
    <lineage>
        <taxon>Bacteria</taxon>
        <taxon>Bacillati</taxon>
        <taxon>Bacillota</taxon>
        <taxon>Bacilli</taxon>
        <taxon>Bacillales</taxon>
        <taxon>Bacillaceae</taxon>
        <taxon>Bacillus</taxon>
        <taxon>Bacillus cereus group</taxon>
    </lineage>
</organism>
<dbReference type="Proteomes" id="UP000029389">
    <property type="component" value="Unassembled WGS sequence"/>
</dbReference>
<evidence type="ECO:0000313" key="4">
    <source>
        <dbReference type="Proteomes" id="UP000264294"/>
    </source>
</evidence>
<protein>
    <recommendedName>
        <fullName evidence="5">Acetyltransferase domain protein</fullName>
    </recommendedName>
</protein>
<keyword evidence="4" id="KW-1185">Reference proteome</keyword>
<evidence type="ECO:0008006" key="5">
    <source>
        <dbReference type="Google" id="ProtNLM"/>
    </source>
</evidence>
<evidence type="ECO:0000313" key="2">
    <source>
        <dbReference type="EMBL" id="RFT62617.1"/>
    </source>
</evidence>
<gene>
    <name evidence="2" type="ORF">D0U04_27770</name>
    <name evidence="1" type="ORF">DJ93_1517</name>
</gene>
<accession>A0A090YZ50</accession>
<sequence length="381" mass="45078">MIKLHDIHSLQSIDWTTKQDGAYVRDSFLPLLQHGITAFIKNVDTKLFLLEIDDLVLPVTVNNEEFENSYVCSPYTHYISYAIEELWELKKPWLEKLLTYPIHLIGSWLRRTNMNKVIVVNNWMLSTNLYHSINKQQIERITNLLVEKFPEHTILFRSLNNKLYPTITQALSTVGYNKIMSRSIYLFDPEYYKKMNRKERKDLLNDKRLLKKSNYEVITNERLTKEDILQISKLYNQLYIEKYSAHNPMFTPAYFWNALQHHLFEIKVIKKDDTIAGVIAYFIRDGVMTTPILGYDTNSDQQQGLYRILSLLITMDSIEKNLICHCSAGAGEFKRNRGAKQQIEYSYIYNAHLPHNQQKVWKVLRWILNTCIEPMAKKHQF</sequence>
<reference evidence="2 4" key="2">
    <citation type="submission" date="2018-08" db="EMBL/GenBank/DDBJ databases">
        <title>Bacillus clarus sp. nov. strain PS00077A.</title>
        <authorList>
            <person name="Mendez Acevedo M."/>
            <person name="Carroll L."/>
            <person name="Mukherjee M."/>
            <person name="Wiedmann M."/>
            <person name="Kovac J."/>
        </authorList>
    </citation>
    <scope>NUCLEOTIDE SEQUENCE [LARGE SCALE GENOMIC DNA]</scope>
    <source>
        <strain evidence="2 4">PS00077A</strain>
    </source>
</reference>
<dbReference type="EMBL" id="QVOD01000066">
    <property type="protein sequence ID" value="RFT62617.1"/>
    <property type="molecule type" value="Genomic_DNA"/>
</dbReference>
<evidence type="ECO:0000313" key="1">
    <source>
        <dbReference type="EMBL" id="KFN03210.1"/>
    </source>
</evidence>
<reference evidence="1 3" key="1">
    <citation type="submission" date="2014-04" db="EMBL/GenBank/DDBJ databases">
        <authorList>
            <person name="Bishop-Lilly K.A."/>
            <person name="Broomall S.M."/>
            <person name="Chain P.S."/>
            <person name="Chertkov O."/>
            <person name="Coyne S.R."/>
            <person name="Daligault H.E."/>
            <person name="Davenport K.W."/>
            <person name="Erkkila T."/>
            <person name="Frey K.G."/>
            <person name="Gibbons H.S."/>
            <person name="Gu W."/>
            <person name="Jaissle J."/>
            <person name="Johnson S.L."/>
            <person name="Koroleva G.I."/>
            <person name="Ladner J.T."/>
            <person name="Lo C.-C."/>
            <person name="Minogue T.D."/>
            <person name="Munk C."/>
            <person name="Palacios G.F."/>
            <person name="Redden C.L."/>
            <person name="Rosenzweig C.N."/>
            <person name="Scholz M.B."/>
            <person name="Teshima H."/>
            <person name="Xu Y."/>
        </authorList>
    </citation>
    <scope>NUCLEOTIDE SEQUENCE [LARGE SCALE GENOMIC DNA]</scope>
    <source>
        <strain evidence="1 3">BHP</strain>
    </source>
</reference>
<dbReference type="Proteomes" id="UP000264294">
    <property type="component" value="Unassembled WGS sequence"/>
</dbReference>
<proteinExistence type="predicted"/>
<dbReference type="RefSeq" id="WP_042980147.1">
    <property type="nucleotide sequence ID" value="NZ_JMQC01000008.1"/>
</dbReference>
<dbReference type="PATRIC" id="fig|1405.8.peg.1706"/>
<dbReference type="AlphaFoldDB" id="A0A090YZ50"/>
<dbReference type="eggNOG" id="COG0189">
    <property type="taxonomic scope" value="Bacteria"/>
</dbReference>
<dbReference type="EMBL" id="JMQC01000008">
    <property type="protein sequence ID" value="KFN03210.1"/>
    <property type="molecule type" value="Genomic_DNA"/>
</dbReference>